<evidence type="ECO:0000256" key="4">
    <source>
        <dbReference type="ARBA" id="ARBA00023136"/>
    </source>
</evidence>
<comment type="similarity">
    <text evidence="6">Belongs to the actin family.</text>
</comment>
<dbReference type="Gene3D" id="3.30.420.40">
    <property type="match status" value="4"/>
</dbReference>
<name>A0A8H7PXJ9_MORIS</name>
<dbReference type="SMART" id="SM00268">
    <property type="entry name" value="ACTIN"/>
    <property type="match status" value="1"/>
</dbReference>
<evidence type="ECO:0000256" key="6">
    <source>
        <dbReference type="RuleBase" id="RU000487"/>
    </source>
</evidence>
<feature type="domain" description="J" evidence="9">
    <location>
        <begin position="419"/>
        <end position="484"/>
    </location>
</feature>
<evidence type="ECO:0000256" key="1">
    <source>
        <dbReference type="ARBA" id="ARBA00022692"/>
    </source>
</evidence>
<dbReference type="InterPro" id="IPR001623">
    <property type="entry name" value="DnaJ_domain"/>
</dbReference>
<gene>
    <name evidence="10" type="ORF">INT43_008558</name>
</gene>
<dbReference type="InterPro" id="IPR052606">
    <property type="entry name" value="DnaJ_domain_protein"/>
</dbReference>
<dbReference type="PANTHER" id="PTHR44653">
    <property type="entry name" value="DNAJ HOMOLOG SUBFAMILY C MEMBER 1"/>
    <property type="match status" value="1"/>
</dbReference>
<keyword evidence="2" id="KW-0732">Signal</keyword>
<dbReference type="EMBL" id="JAEPQZ010000005">
    <property type="protein sequence ID" value="KAG2180976.1"/>
    <property type="molecule type" value="Genomic_DNA"/>
</dbReference>
<evidence type="ECO:0000259" key="9">
    <source>
        <dbReference type="PROSITE" id="PS50076"/>
    </source>
</evidence>
<dbReference type="CDD" id="cd06257">
    <property type="entry name" value="DnaJ"/>
    <property type="match status" value="1"/>
</dbReference>
<dbReference type="PANTHER" id="PTHR44653:SF2">
    <property type="entry name" value="DNAJ HOMOLOG SUBFAMILY C MEMBER 1"/>
    <property type="match status" value="1"/>
</dbReference>
<dbReference type="Proteomes" id="UP000654370">
    <property type="component" value="Unassembled WGS sequence"/>
</dbReference>
<dbReference type="SUPFAM" id="SSF46565">
    <property type="entry name" value="Chaperone J-domain"/>
    <property type="match status" value="1"/>
</dbReference>
<reference evidence="10" key="1">
    <citation type="submission" date="2020-12" db="EMBL/GenBank/DDBJ databases">
        <title>Metabolic potential, ecology and presence of endohyphal bacteria is reflected in genomic diversity of Mucoromycotina.</title>
        <authorList>
            <person name="Muszewska A."/>
            <person name="Okrasinska A."/>
            <person name="Steczkiewicz K."/>
            <person name="Drgas O."/>
            <person name="Orlowska M."/>
            <person name="Perlinska-Lenart U."/>
            <person name="Aleksandrzak-Piekarczyk T."/>
            <person name="Szatraj K."/>
            <person name="Zielenkiewicz U."/>
            <person name="Pilsyk S."/>
            <person name="Malc E."/>
            <person name="Mieczkowski P."/>
            <person name="Kruszewska J.S."/>
            <person name="Biernat P."/>
            <person name="Pawlowska J."/>
        </authorList>
    </citation>
    <scope>NUCLEOTIDE SEQUENCE</scope>
    <source>
        <strain evidence="10">WA0000067209</strain>
    </source>
</reference>
<sequence>MSLTLREENFVVIDVGTYTTKAGIGANDTNKPPSVTLANADYNTPIKDNDEINWEDLESLWGQVLFKELSIKKSRNECPVLLAVPQSWTKHQLEKVVQMFFENFNAPGVYIASQPLMALYGCGAVTGLIIDIGHNTTKVNIAIDSIMQNQSSFTSPVGGKYLTQHLLRYMKQDNTLIEEFRAHNESGDDELKLDEEFAQFVKEYSGLCNVLVDHEIEENLLSVEMPASLVSTPSAAKEDTPAAVDAVEEQDALKKIPDRQEIEYKGKKFTIGRYRHRVYDPLFNPALVGLECLSLCEMIRAAVQFCEAIELRPKIMENMVLTGGGSLMAGTQRRIKSEMINHLPVSDNAGDLQPRLVKFLRIPDYFTVLKESKYQQYATWLGSLIVAKLVFIDSKNYISDYEIFDLVDELEKIEGKEVDFYTWLNIEPSATDKQINRAYKKMSLQLHPDKNKNDPKQRDRFARLGKVVSILRDGHKRERYNFFYKNGVPRWRGTGYLYSRWRPGLGTVIVALGLLGGGLQYLVAVLNYSQEKKKIRQFVIDARSEMASRATKNIGAATLGRSYIEVGNRILRCEVKSDDYIVFYPEGEGRVDLNVEWLEQPSYKNIYFISWPKKMINRLLGKEEEVTEYEFVEEDESSDQQSGASDKGSPAKPASKKRAKKTEPLAVTGTKVGGRRRAIKKQQ</sequence>
<evidence type="ECO:0000256" key="2">
    <source>
        <dbReference type="ARBA" id="ARBA00022729"/>
    </source>
</evidence>
<evidence type="ECO:0000256" key="5">
    <source>
        <dbReference type="ARBA" id="ARBA00037847"/>
    </source>
</evidence>
<feature type="compositionally biased region" description="Basic residues" evidence="7">
    <location>
        <begin position="673"/>
        <end position="683"/>
    </location>
</feature>
<comment type="subcellular location">
    <subcellularLocation>
        <location evidence="5">Endomembrane system</location>
        <topology evidence="5">Single-pass membrane protein</topology>
    </subcellularLocation>
</comment>
<dbReference type="InterPro" id="IPR004000">
    <property type="entry name" value="Actin"/>
</dbReference>
<dbReference type="CDD" id="cd10208">
    <property type="entry name" value="ASKHA_NBD_ScArp9-like"/>
    <property type="match status" value="1"/>
</dbReference>
<dbReference type="PROSITE" id="PS50076">
    <property type="entry name" value="DNAJ_2"/>
    <property type="match status" value="1"/>
</dbReference>
<dbReference type="Pfam" id="PF00022">
    <property type="entry name" value="Actin"/>
    <property type="match status" value="1"/>
</dbReference>
<comment type="caution">
    <text evidence="10">The sequence shown here is derived from an EMBL/GenBank/DDBJ whole genome shotgun (WGS) entry which is preliminary data.</text>
</comment>
<dbReference type="Pfam" id="PF00226">
    <property type="entry name" value="DnaJ"/>
    <property type="match status" value="1"/>
</dbReference>
<dbReference type="InterPro" id="IPR043129">
    <property type="entry name" value="ATPase_NBD"/>
</dbReference>
<evidence type="ECO:0000313" key="11">
    <source>
        <dbReference type="Proteomes" id="UP000654370"/>
    </source>
</evidence>
<feature type="region of interest" description="Disordered" evidence="7">
    <location>
        <begin position="631"/>
        <end position="683"/>
    </location>
</feature>
<dbReference type="PRINTS" id="PR00625">
    <property type="entry name" value="JDOMAIN"/>
</dbReference>
<dbReference type="Gene3D" id="1.10.287.110">
    <property type="entry name" value="DnaJ domain"/>
    <property type="match status" value="1"/>
</dbReference>
<organism evidence="10 11">
    <name type="scientific">Mortierella isabellina</name>
    <name type="common">Filamentous fungus</name>
    <name type="synonym">Umbelopsis isabellina</name>
    <dbReference type="NCBI Taxonomy" id="91625"/>
    <lineage>
        <taxon>Eukaryota</taxon>
        <taxon>Fungi</taxon>
        <taxon>Fungi incertae sedis</taxon>
        <taxon>Mucoromycota</taxon>
        <taxon>Mucoromycotina</taxon>
        <taxon>Umbelopsidomycetes</taxon>
        <taxon>Umbelopsidales</taxon>
        <taxon>Umbelopsidaceae</taxon>
        <taxon>Umbelopsis</taxon>
    </lineage>
</organism>
<dbReference type="SMART" id="SM00271">
    <property type="entry name" value="DnaJ"/>
    <property type="match status" value="1"/>
</dbReference>
<proteinExistence type="inferred from homology"/>
<dbReference type="SUPFAM" id="SSF53067">
    <property type="entry name" value="Actin-like ATPase domain"/>
    <property type="match status" value="2"/>
</dbReference>
<protein>
    <recommendedName>
        <fullName evidence="9">J domain-containing protein</fullName>
    </recommendedName>
</protein>
<dbReference type="PRINTS" id="PR00190">
    <property type="entry name" value="ACTIN"/>
</dbReference>
<dbReference type="GO" id="GO:0012505">
    <property type="term" value="C:endomembrane system"/>
    <property type="evidence" value="ECO:0007669"/>
    <property type="project" value="UniProtKB-SubCell"/>
</dbReference>
<accession>A0A8H7PXJ9</accession>
<keyword evidence="3 8" id="KW-1133">Transmembrane helix</keyword>
<dbReference type="AlphaFoldDB" id="A0A8H7PXJ9"/>
<keyword evidence="4 8" id="KW-0472">Membrane</keyword>
<evidence type="ECO:0000313" key="10">
    <source>
        <dbReference type="EMBL" id="KAG2180976.1"/>
    </source>
</evidence>
<dbReference type="InterPro" id="IPR036869">
    <property type="entry name" value="J_dom_sf"/>
</dbReference>
<feature type="transmembrane region" description="Helical" evidence="8">
    <location>
        <begin position="505"/>
        <end position="528"/>
    </location>
</feature>
<dbReference type="OrthoDB" id="74201at2759"/>
<keyword evidence="11" id="KW-1185">Reference proteome</keyword>
<keyword evidence="1 8" id="KW-0812">Transmembrane</keyword>
<evidence type="ECO:0000256" key="7">
    <source>
        <dbReference type="SAM" id="MobiDB-lite"/>
    </source>
</evidence>
<evidence type="ECO:0000256" key="3">
    <source>
        <dbReference type="ARBA" id="ARBA00022989"/>
    </source>
</evidence>
<feature type="compositionally biased region" description="Low complexity" evidence="7">
    <location>
        <begin position="644"/>
        <end position="653"/>
    </location>
</feature>
<evidence type="ECO:0000256" key="8">
    <source>
        <dbReference type="SAM" id="Phobius"/>
    </source>
</evidence>